<proteinExistence type="predicted"/>
<dbReference type="InterPro" id="IPR046985">
    <property type="entry name" value="IP5"/>
</dbReference>
<keyword evidence="3" id="KW-1185">Reference proteome</keyword>
<sequence>MTEANSSSALSILIGSFNINKRYPPSDINLSSWLTYPSITPHIIAIGLQELPLTFTFSQQKSVYEWTQLLERTLPNYQLLSHVRLNGIILFIYIQSSHINQCSSIATAKLPTVNFFKTKIIKTKFLFKGFMNIYGNKGSVGIRFELNQMSLCFLNCHLSAGENSYALQLRNQQYSLIHQHMLFKSQCKKFQWNINNHNGVFLFGDLNYRQTETNQDELQEKTDILKTYSEFKIQFPPTYKYKPNTNSYDLSRRSSWTDRILYRNNHCRIQSINYWTTSMIRFSDHRPIAKLFFLSRLIH</sequence>
<dbReference type="SUPFAM" id="SSF56219">
    <property type="entry name" value="DNase I-like"/>
    <property type="match status" value="1"/>
</dbReference>
<gene>
    <name evidence="2" type="ORF">QVE165_LOCUS42662</name>
</gene>
<dbReference type="Pfam" id="PF22669">
    <property type="entry name" value="Exo_endo_phos2"/>
    <property type="match status" value="1"/>
</dbReference>
<dbReference type="GO" id="GO:0046856">
    <property type="term" value="P:phosphatidylinositol dephosphorylation"/>
    <property type="evidence" value="ECO:0007669"/>
    <property type="project" value="InterPro"/>
</dbReference>
<evidence type="ECO:0000313" key="3">
    <source>
        <dbReference type="Proteomes" id="UP000663832"/>
    </source>
</evidence>
<reference evidence="2" key="1">
    <citation type="submission" date="2021-02" db="EMBL/GenBank/DDBJ databases">
        <authorList>
            <person name="Nowell W R."/>
        </authorList>
    </citation>
    <scope>NUCLEOTIDE SEQUENCE</scope>
</reference>
<dbReference type="InterPro" id="IPR036691">
    <property type="entry name" value="Endo/exonu/phosph_ase_sf"/>
</dbReference>
<dbReference type="OrthoDB" id="7862313at2759"/>
<dbReference type="InterPro" id="IPR000300">
    <property type="entry name" value="IPPc"/>
</dbReference>
<dbReference type="SMART" id="SM00128">
    <property type="entry name" value="IPPc"/>
    <property type="match status" value="1"/>
</dbReference>
<dbReference type="PANTHER" id="PTHR11200:SF300">
    <property type="entry name" value="TYPE II INOSITOL 1,4,5-TRISPHOSPHATE 5-PHOSPHATASE"/>
    <property type="match status" value="1"/>
</dbReference>
<dbReference type="Proteomes" id="UP000663832">
    <property type="component" value="Unassembled WGS sequence"/>
</dbReference>
<comment type="caution">
    <text evidence="2">The sequence shown here is derived from an EMBL/GenBank/DDBJ whole genome shotgun (WGS) entry which is preliminary data.</text>
</comment>
<organism evidence="2 3">
    <name type="scientific">Adineta steineri</name>
    <dbReference type="NCBI Taxonomy" id="433720"/>
    <lineage>
        <taxon>Eukaryota</taxon>
        <taxon>Metazoa</taxon>
        <taxon>Spiralia</taxon>
        <taxon>Gnathifera</taxon>
        <taxon>Rotifera</taxon>
        <taxon>Eurotatoria</taxon>
        <taxon>Bdelloidea</taxon>
        <taxon>Adinetida</taxon>
        <taxon>Adinetidae</taxon>
        <taxon>Adineta</taxon>
    </lineage>
</organism>
<feature type="domain" description="Inositol polyphosphate-related phosphatase" evidence="1">
    <location>
        <begin position="8"/>
        <end position="295"/>
    </location>
</feature>
<evidence type="ECO:0000259" key="1">
    <source>
        <dbReference type="SMART" id="SM00128"/>
    </source>
</evidence>
<dbReference type="Gene3D" id="3.60.10.10">
    <property type="entry name" value="Endonuclease/exonuclease/phosphatase"/>
    <property type="match status" value="1"/>
</dbReference>
<dbReference type="AlphaFoldDB" id="A0A815SBW4"/>
<accession>A0A815SBW4</accession>
<dbReference type="PANTHER" id="PTHR11200">
    <property type="entry name" value="INOSITOL 5-PHOSPHATASE"/>
    <property type="match status" value="1"/>
</dbReference>
<dbReference type="GO" id="GO:0016020">
    <property type="term" value="C:membrane"/>
    <property type="evidence" value="ECO:0007669"/>
    <property type="project" value="TreeGrafter"/>
</dbReference>
<dbReference type="EMBL" id="CAJNOM010000531">
    <property type="protein sequence ID" value="CAF1487699.1"/>
    <property type="molecule type" value="Genomic_DNA"/>
</dbReference>
<evidence type="ECO:0000313" key="2">
    <source>
        <dbReference type="EMBL" id="CAF1487699.1"/>
    </source>
</evidence>
<protein>
    <recommendedName>
        <fullName evidence="1">Inositol polyphosphate-related phosphatase domain-containing protein</fullName>
    </recommendedName>
</protein>
<name>A0A815SBW4_9BILA</name>
<dbReference type="GO" id="GO:0004439">
    <property type="term" value="F:phosphatidylinositol-4,5-bisphosphate 5-phosphatase activity"/>
    <property type="evidence" value="ECO:0007669"/>
    <property type="project" value="TreeGrafter"/>
</dbReference>